<gene>
    <name evidence="9" type="ORF">FJZ47_17330</name>
</gene>
<dbReference type="Pfam" id="PF02472">
    <property type="entry name" value="ExbD"/>
    <property type="match status" value="1"/>
</dbReference>
<dbReference type="InterPro" id="IPR003400">
    <property type="entry name" value="ExbD"/>
</dbReference>
<evidence type="ECO:0000256" key="6">
    <source>
        <dbReference type="ARBA" id="ARBA00023136"/>
    </source>
</evidence>
<dbReference type="AlphaFoldDB" id="A0A937W275"/>
<sequence>MRIVRRESEKARIEIIPMIDVIFFLLVFFMISTLSMTVNRGLPVNLPSSATSQKDLRENVNLTVTQDGQMFLNKEPVTLQDIGTRVKAALGSDPQLAVVINADGKVLHSTVVDVLDELRQAGVSGLAIAVKAGKKPAG</sequence>
<protein>
    <submittedName>
        <fullName evidence="9">Biopolymer transporter ExbD</fullName>
    </submittedName>
</protein>
<keyword evidence="5 8" id="KW-1133">Transmembrane helix</keyword>
<organism evidence="9 10">
    <name type="scientific">Tectimicrobiota bacterium</name>
    <dbReference type="NCBI Taxonomy" id="2528274"/>
    <lineage>
        <taxon>Bacteria</taxon>
        <taxon>Pseudomonadati</taxon>
        <taxon>Nitrospinota/Tectimicrobiota group</taxon>
        <taxon>Candidatus Tectimicrobiota</taxon>
    </lineage>
</organism>
<dbReference type="Proteomes" id="UP000712673">
    <property type="component" value="Unassembled WGS sequence"/>
</dbReference>
<evidence type="ECO:0000256" key="7">
    <source>
        <dbReference type="RuleBase" id="RU003879"/>
    </source>
</evidence>
<reference evidence="9" key="1">
    <citation type="submission" date="2019-03" db="EMBL/GenBank/DDBJ databases">
        <title>Lake Tanganyika Metagenome-Assembled Genomes (MAGs).</title>
        <authorList>
            <person name="Tran P."/>
        </authorList>
    </citation>
    <scope>NUCLEOTIDE SEQUENCE</scope>
    <source>
        <strain evidence="9">K_DeepCast_65m_m2_066</strain>
    </source>
</reference>
<dbReference type="EMBL" id="VGLS01000608">
    <property type="protein sequence ID" value="MBM3225543.1"/>
    <property type="molecule type" value="Genomic_DNA"/>
</dbReference>
<dbReference type="PANTHER" id="PTHR30558">
    <property type="entry name" value="EXBD MEMBRANE COMPONENT OF PMF-DRIVEN MACROMOLECULE IMPORT SYSTEM"/>
    <property type="match status" value="1"/>
</dbReference>
<comment type="subcellular location">
    <subcellularLocation>
        <location evidence="1">Cell membrane</location>
        <topology evidence="1">Single-pass membrane protein</topology>
    </subcellularLocation>
    <subcellularLocation>
        <location evidence="7">Cell membrane</location>
        <topology evidence="7">Single-pass type II membrane protein</topology>
    </subcellularLocation>
</comment>
<proteinExistence type="inferred from homology"/>
<feature type="transmembrane region" description="Helical" evidence="8">
    <location>
        <begin position="21"/>
        <end position="38"/>
    </location>
</feature>
<evidence type="ECO:0000256" key="4">
    <source>
        <dbReference type="ARBA" id="ARBA00022692"/>
    </source>
</evidence>
<keyword evidence="6 8" id="KW-0472">Membrane</keyword>
<accession>A0A937W275</accession>
<dbReference type="Gene3D" id="3.30.420.270">
    <property type="match status" value="1"/>
</dbReference>
<keyword evidence="7" id="KW-0653">Protein transport</keyword>
<evidence type="ECO:0000256" key="5">
    <source>
        <dbReference type="ARBA" id="ARBA00022989"/>
    </source>
</evidence>
<evidence type="ECO:0000256" key="1">
    <source>
        <dbReference type="ARBA" id="ARBA00004162"/>
    </source>
</evidence>
<evidence type="ECO:0000256" key="2">
    <source>
        <dbReference type="ARBA" id="ARBA00005811"/>
    </source>
</evidence>
<dbReference type="GO" id="GO:0015031">
    <property type="term" value="P:protein transport"/>
    <property type="evidence" value="ECO:0007669"/>
    <property type="project" value="UniProtKB-KW"/>
</dbReference>
<keyword evidence="7" id="KW-0813">Transport</keyword>
<keyword evidence="3" id="KW-1003">Cell membrane</keyword>
<evidence type="ECO:0000313" key="10">
    <source>
        <dbReference type="Proteomes" id="UP000712673"/>
    </source>
</evidence>
<dbReference type="GO" id="GO:0022857">
    <property type="term" value="F:transmembrane transporter activity"/>
    <property type="evidence" value="ECO:0007669"/>
    <property type="project" value="InterPro"/>
</dbReference>
<evidence type="ECO:0000256" key="8">
    <source>
        <dbReference type="SAM" id="Phobius"/>
    </source>
</evidence>
<evidence type="ECO:0000256" key="3">
    <source>
        <dbReference type="ARBA" id="ARBA00022475"/>
    </source>
</evidence>
<dbReference type="PANTHER" id="PTHR30558:SF3">
    <property type="entry name" value="BIOPOLYMER TRANSPORT PROTEIN EXBD-RELATED"/>
    <property type="match status" value="1"/>
</dbReference>
<evidence type="ECO:0000313" key="9">
    <source>
        <dbReference type="EMBL" id="MBM3225543.1"/>
    </source>
</evidence>
<name>A0A937W275_UNCTE</name>
<comment type="caution">
    <text evidence="9">The sequence shown here is derived from an EMBL/GenBank/DDBJ whole genome shotgun (WGS) entry which is preliminary data.</text>
</comment>
<keyword evidence="4 7" id="KW-0812">Transmembrane</keyword>
<comment type="similarity">
    <text evidence="2 7">Belongs to the ExbD/TolR family.</text>
</comment>
<dbReference type="GO" id="GO:0005886">
    <property type="term" value="C:plasma membrane"/>
    <property type="evidence" value="ECO:0007669"/>
    <property type="project" value="UniProtKB-SubCell"/>
</dbReference>